<sequence length="1190" mass="127886">MHNHHHLQQLQPEQQQQQEQQQHSQQQLYPFSPFYPVDQQQQQLQQLQQLQQQHLHQHHPQQQRPQQPPQPQPPLTPISGGGGSAVPALLPHDYAFIPLKGDPPPYFLSQNQQQHQQQQQQQQQAHLLSQQYQNPPPPPQSHEQYGLVDTGIHANTFNSSDTLPNMQQQHISHPHNHPQHQHQHLSTNSPFASPTSAFPGYQAHPQSTPSFEDSLPISWLPPQYEARSTQQQPARPQPPPSLQQSMHALQQAPPVLWQQQQQPQQPQQQQQQQQQRRTNQRLAQQRYHQHNDEQQQQQQMQRHLMQQQIMQSQQSILSQQQSLRQAQTPTDSTASSVVMSPSSPFSALMASPIVPVGNGGGDLPPTPAGGTTWYSEMTSPSQPLRQPALGGLGGGAPAAAAAAASGPTVPPDYPYAEYFQYAPGRANATPMSLAQGNGAPPFHQLRGDKQQPSSAQSHFDNASGYSEQIMATPEPQQQAGITMTYPQQQQHNFNGDFFQSEQQQPGPNYAMQFPSQPSLVAETGGNAAVPLSVNTPPVSHGYSASAALPLLQVNTDKLQRPHHASSSSRHNSSPIDTHHHRNIGTTVVGATTTRPTVNKRKASGGSGSGGGAAPSSATTTISPDLTPFTEHSAAATRSRRKKAIEFLEECGRCRTPLALFNIRGPCKVIKQGVRVEATCQACLDRKATPSPALGGAVVLPAVGFKEKGGGHRSLVRLPSSNSTSTTTTTTSHHTPPASGGSGGGLGGVGVGGGGAGVVITRQLECEVCKARLGIAFLRPQDAQDAKSANQITCEVVCPPCKGQWGFCTECGGGGKYRTGKYRPIGLFPPNRRTCTLSHFRVGSATIDFAVFDGKDFPIDELEAYAHIFNDAFLAQFATPKIMRSVPTFSNLPALKAFISDAWTHAVSEMLDPAPSDWATWYCTAAWIANTANGSEKGSNNKLAKTQTSSSATAQRNNYNNNIPISPTSEMQMTLSPVLEDTASNHSGSSSASAAAAKRRSSALLTMTDESTTTATASAAGTMATLPPSSGVSSATTPTTTTTTAPRTTYVGLCVSQYHPPTRSLYIAQLAVLQSAQVQGIAHRLIMHTLDRVARQTTSISNTLNGGGAGGDGGGAGGGGGGGGGGIQLVWLLTRVVNAPMQRFCEKHGFVLKRAFEAAHPELKGMVEGFVREGYNLDDYLTFVARVEDLG</sequence>
<feature type="compositionally biased region" description="Low complexity" evidence="1">
    <location>
        <begin position="294"/>
        <end position="339"/>
    </location>
</feature>
<feature type="compositionally biased region" description="Basic residues" evidence="1">
    <location>
        <begin position="172"/>
        <end position="183"/>
    </location>
</feature>
<evidence type="ECO:0000313" key="2">
    <source>
        <dbReference type="EMBL" id="KAJ3181978.1"/>
    </source>
</evidence>
<feature type="compositionally biased region" description="Pro residues" evidence="1">
    <location>
        <begin position="66"/>
        <end position="76"/>
    </location>
</feature>
<protein>
    <recommendedName>
        <fullName evidence="4">N-acetyltransferase domain-containing protein</fullName>
    </recommendedName>
</protein>
<dbReference type="InterPro" id="IPR016181">
    <property type="entry name" value="Acyl_CoA_acyltransferase"/>
</dbReference>
<gene>
    <name evidence="2" type="ORF">HDU87_000316</name>
</gene>
<accession>A0AAD5TQM2</accession>
<feature type="compositionally biased region" description="Low complexity" evidence="1">
    <location>
        <begin position="719"/>
        <end position="738"/>
    </location>
</feature>
<evidence type="ECO:0000256" key="1">
    <source>
        <dbReference type="SAM" id="MobiDB-lite"/>
    </source>
</evidence>
<feature type="compositionally biased region" description="Low complexity" evidence="1">
    <location>
        <begin position="585"/>
        <end position="596"/>
    </location>
</feature>
<evidence type="ECO:0000313" key="3">
    <source>
        <dbReference type="Proteomes" id="UP001212152"/>
    </source>
</evidence>
<feature type="region of interest" description="Disordered" evidence="1">
    <location>
        <begin position="710"/>
        <end position="745"/>
    </location>
</feature>
<keyword evidence="3" id="KW-1185">Reference proteome</keyword>
<reference evidence="2" key="1">
    <citation type="submission" date="2020-05" db="EMBL/GenBank/DDBJ databases">
        <title>Phylogenomic resolution of chytrid fungi.</title>
        <authorList>
            <person name="Stajich J.E."/>
            <person name="Amses K."/>
            <person name="Simmons R."/>
            <person name="Seto K."/>
            <person name="Myers J."/>
            <person name="Bonds A."/>
            <person name="Quandt C.A."/>
            <person name="Barry K."/>
            <person name="Liu P."/>
            <person name="Grigoriev I."/>
            <person name="Longcore J.E."/>
            <person name="James T.Y."/>
        </authorList>
    </citation>
    <scope>NUCLEOTIDE SEQUENCE</scope>
    <source>
        <strain evidence="2">JEL0379</strain>
    </source>
</reference>
<dbReference type="EMBL" id="JADGJQ010000010">
    <property type="protein sequence ID" value="KAJ3181978.1"/>
    <property type="molecule type" value="Genomic_DNA"/>
</dbReference>
<dbReference type="SUPFAM" id="SSF55729">
    <property type="entry name" value="Acyl-CoA N-acyltransferases (Nat)"/>
    <property type="match status" value="1"/>
</dbReference>
<feature type="region of interest" description="Disordered" evidence="1">
    <location>
        <begin position="376"/>
        <end position="407"/>
    </location>
</feature>
<feature type="compositionally biased region" description="Polar residues" evidence="1">
    <location>
        <begin position="153"/>
        <end position="166"/>
    </location>
</feature>
<dbReference type="AlphaFoldDB" id="A0AAD5TQM2"/>
<dbReference type="Gene3D" id="3.40.630.30">
    <property type="match status" value="1"/>
</dbReference>
<proteinExistence type="predicted"/>
<dbReference type="PANTHER" id="PTHR35310:SF1">
    <property type="entry name" value="CELL WALL INTEGRITY_STRESS RESPONSE COMPONENT-LIKE PROTEIN"/>
    <property type="match status" value="1"/>
</dbReference>
<feature type="region of interest" description="Disordered" evidence="1">
    <location>
        <begin position="935"/>
        <end position="966"/>
    </location>
</feature>
<feature type="region of interest" description="Disordered" evidence="1">
    <location>
        <begin position="557"/>
        <end position="636"/>
    </location>
</feature>
<feature type="compositionally biased region" description="Polar residues" evidence="1">
    <location>
        <begin position="450"/>
        <end position="460"/>
    </location>
</feature>
<feature type="region of interest" description="Disordered" evidence="1">
    <location>
        <begin position="1"/>
        <end position="339"/>
    </location>
</feature>
<dbReference type="Proteomes" id="UP001212152">
    <property type="component" value="Unassembled WGS sequence"/>
</dbReference>
<feature type="region of interest" description="Disordered" evidence="1">
    <location>
        <begin position="429"/>
        <end position="460"/>
    </location>
</feature>
<feature type="compositionally biased region" description="Low complexity" evidence="1">
    <location>
        <begin position="8"/>
        <end position="28"/>
    </location>
</feature>
<comment type="caution">
    <text evidence="2">The sequence shown here is derived from an EMBL/GenBank/DDBJ whole genome shotgun (WGS) entry which is preliminary data.</text>
</comment>
<feature type="compositionally biased region" description="Low complexity" evidence="1">
    <location>
        <begin position="242"/>
        <end position="286"/>
    </location>
</feature>
<organism evidence="2 3">
    <name type="scientific">Geranomyces variabilis</name>
    <dbReference type="NCBI Taxonomy" id="109894"/>
    <lineage>
        <taxon>Eukaryota</taxon>
        <taxon>Fungi</taxon>
        <taxon>Fungi incertae sedis</taxon>
        <taxon>Chytridiomycota</taxon>
        <taxon>Chytridiomycota incertae sedis</taxon>
        <taxon>Chytridiomycetes</taxon>
        <taxon>Spizellomycetales</taxon>
        <taxon>Powellomycetaceae</taxon>
        <taxon>Geranomyces</taxon>
    </lineage>
</organism>
<dbReference type="CDD" id="cd04301">
    <property type="entry name" value="NAT_SF"/>
    <property type="match status" value="1"/>
</dbReference>
<dbReference type="PANTHER" id="PTHR35310">
    <property type="entry name" value="CELL WALL INTEGRITY/STRESS RESPONSE COMPONENT-LIKE PROTEIN"/>
    <property type="match status" value="1"/>
</dbReference>
<feature type="compositionally biased region" description="Low complexity" evidence="1">
    <location>
        <begin position="564"/>
        <end position="573"/>
    </location>
</feature>
<feature type="region of interest" description="Disordered" evidence="1">
    <location>
        <begin position="1010"/>
        <end position="1042"/>
    </location>
</feature>
<evidence type="ECO:0008006" key="4">
    <source>
        <dbReference type="Google" id="ProtNLM"/>
    </source>
</evidence>
<feature type="compositionally biased region" description="Low complexity" evidence="1">
    <location>
        <begin position="109"/>
        <end position="133"/>
    </location>
</feature>
<feature type="compositionally biased region" description="Low complexity" evidence="1">
    <location>
        <begin position="1010"/>
        <end position="1024"/>
    </location>
</feature>
<feature type="compositionally biased region" description="Polar residues" evidence="1">
    <location>
        <begin position="185"/>
        <end position="196"/>
    </location>
</feature>
<feature type="compositionally biased region" description="Low complexity" evidence="1">
    <location>
        <begin position="39"/>
        <end position="54"/>
    </location>
</feature>
<name>A0AAD5TQM2_9FUNG</name>